<dbReference type="eggNOG" id="COG3706">
    <property type="taxonomic scope" value="Bacteria"/>
</dbReference>
<dbReference type="CDD" id="cd18773">
    <property type="entry name" value="PDC1_HK_sensor"/>
    <property type="match status" value="1"/>
</dbReference>
<evidence type="ECO:0000256" key="6">
    <source>
        <dbReference type="ARBA" id="ARBA00022989"/>
    </source>
</evidence>
<reference evidence="11 12" key="1">
    <citation type="submission" date="2013-02" db="EMBL/GenBank/DDBJ databases">
        <title>The Genome Sequence of Acinetobacter sp. NIPH 899.</title>
        <authorList>
            <consortium name="The Broad Institute Genome Sequencing Platform"/>
            <consortium name="The Broad Institute Genome Sequencing Center for Infectious Disease"/>
            <person name="Cerqueira G."/>
            <person name="Feldgarden M."/>
            <person name="Courvalin P."/>
            <person name="Perichon B."/>
            <person name="Grillot-Courvalin C."/>
            <person name="Clermont D."/>
            <person name="Rocha E."/>
            <person name="Yoon E.-J."/>
            <person name="Nemec A."/>
            <person name="Walker B."/>
            <person name="Young S.K."/>
            <person name="Zeng Q."/>
            <person name="Gargeya S."/>
            <person name="Fitzgerald M."/>
            <person name="Haas B."/>
            <person name="Abouelleil A."/>
            <person name="Alvarado L."/>
            <person name="Arachchi H.M."/>
            <person name="Berlin A.M."/>
            <person name="Chapman S.B."/>
            <person name="Dewar J."/>
            <person name="Goldberg J."/>
            <person name="Griggs A."/>
            <person name="Gujja S."/>
            <person name="Hansen M."/>
            <person name="Howarth C."/>
            <person name="Imamovic A."/>
            <person name="Larimer J."/>
            <person name="McCowan C."/>
            <person name="Murphy C."/>
            <person name="Neiman D."/>
            <person name="Pearson M."/>
            <person name="Priest M."/>
            <person name="Roberts A."/>
            <person name="Saif S."/>
            <person name="Shea T."/>
            <person name="Sisk P."/>
            <person name="Sykes S."/>
            <person name="Wortman J."/>
            <person name="Nusbaum C."/>
            <person name="Birren B."/>
        </authorList>
    </citation>
    <scope>NUCLEOTIDE SEQUENCE [LARGE SCALE GENOMIC DNA]</scope>
    <source>
        <strain evidence="11 12">NIPH 899</strain>
    </source>
</reference>
<sequence length="524" mass="60300">MKLFLFIKKKLDLTLRNLILFLAVFSVSTLFIISLVVSYQIVKNQLINNSLSLNSEYANKIATSTDNHFKNILTQLDYSAKVLGKDFDDESTRESEVQRLNMQSNYYNSVVISDPQGRLINYSPNILNIDKNKVQSTLGINNSIKNKKPYISTPYLSIRKNMIIFISQPIYDSKKNYKGFIGSTIYLKEKNIINQMLTTSESYKKSYMYVIDGNGQIIFHPDHKRVGDIVKNNNGLEYIKKQKFGKIRLINSRGIDNLAGFSHIKTTDWIIVSQQPTMELLKQATSIIYKVSAGIFIFYLIIFYIVWKCSFFIASPLHKLANIAGSLHLPEVRGEIKTIYPWYYEIVKLKHALLLSVKNFSIKINEMDHYINTDPLTGLMNRRGMNFFITNQMNEKNNLSILLIDIDFFKRINDTYGHDQGDSVLKYLAKTMQKSFRKNDVCCRYGGEEFIVVIPNTSQQDVYESAERFRKELATQTIPNVGSITVSIGIASWPESSEDISEVFKIADKYLYEAKNSGRNCVKF</sequence>
<protein>
    <recommendedName>
        <fullName evidence="3">diguanylate cyclase</fullName>
        <ecNumber evidence="3">2.7.7.65</ecNumber>
    </recommendedName>
</protein>
<comment type="cofactor">
    <cofactor evidence="1">
        <name>Mg(2+)</name>
        <dbReference type="ChEBI" id="CHEBI:18420"/>
    </cofactor>
</comment>
<evidence type="ECO:0000256" key="9">
    <source>
        <dbReference type="SAM" id="Phobius"/>
    </source>
</evidence>
<comment type="subcellular location">
    <subcellularLocation>
        <location evidence="2">Cell membrane</location>
        <topology evidence="2">Multi-pass membrane protein</topology>
    </subcellularLocation>
</comment>
<dbReference type="PANTHER" id="PTHR45138:SF9">
    <property type="entry name" value="DIGUANYLATE CYCLASE DGCM-RELATED"/>
    <property type="match status" value="1"/>
</dbReference>
<dbReference type="AlphaFoldDB" id="N8WV89"/>
<dbReference type="EC" id="2.7.7.65" evidence="3"/>
<dbReference type="PANTHER" id="PTHR45138">
    <property type="entry name" value="REGULATORY COMPONENTS OF SENSORY TRANSDUCTION SYSTEM"/>
    <property type="match status" value="1"/>
</dbReference>
<dbReference type="CDD" id="cd12912">
    <property type="entry name" value="PDC2_MCP_like"/>
    <property type="match status" value="1"/>
</dbReference>
<dbReference type="HOGENOM" id="CLU_000445_134_6_6"/>
<name>N8WV89_9GAMM</name>
<evidence type="ECO:0000256" key="7">
    <source>
        <dbReference type="ARBA" id="ARBA00023136"/>
    </source>
</evidence>
<dbReference type="InterPro" id="IPR043128">
    <property type="entry name" value="Rev_trsase/Diguanyl_cyclase"/>
</dbReference>
<dbReference type="SUPFAM" id="SSF55073">
    <property type="entry name" value="Nucleotide cyclase"/>
    <property type="match status" value="1"/>
</dbReference>
<comment type="caution">
    <text evidence="11">The sequence shown here is derived from an EMBL/GenBank/DDBJ whole genome shotgun (WGS) entry which is preliminary data.</text>
</comment>
<keyword evidence="7 9" id="KW-0472">Membrane</keyword>
<dbReference type="Gene3D" id="3.30.70.270">
    <property type="match status" value="1"/>
</dbReference>
<proteinExistence type="predicted"/>
<dbReference type="PATRIC" id="fig|1217710.3.peg.177"/>
<dbReference type="GO" id="GO:0005886">
    <property type="term" value="C:plasma membrane"/>
    <property type="evidence" value="ECO:0007669"/>
    <property type="project" value="UniProtKB-SubCell"/>
</dbReference>
<feature type="transmembrane region" description="Helical" evidence="9">
    <location>
        <begin position="20"/>
        <end position="42"/>
    </location>
</feature>
<dbReference type="GO" id="GO:0052621">
    <property type="term" value="F:diguanylate cyclase activity"/>
    <property type="evidence" value="ECO:0007669"/>
    <property type="project" value="UniProtKB-EC"/>
</dbReference>
<keyword evidence="6 9" id="KW-1133">Transmembrane helix</keyword>
<evidence type="ECO:0000256" key="5">
    <source>
        <dbReference type="ARBA" id="ARBA00022692"/>
    </source>
</evidence>
<evidence type="ECO:0000313" key="11">
    <source>
        <dbReference type="EMBL" id="ENV00804.1"/>
    </source>
</evidence>
<evidence type="ECO:0000256" key="2">
    <source>
        <dbReference type="ARBA" id="ARBA00004651"/>
    </source>
</evidence>
<comment type="catalytic activity">
    <reaction evidence="8">
        <text>2 GTP = 3',3'-c-di-GMP + 2 diphosphate</text>
        <dbReference type="Rhea" id="RHEA:24898"/>
        <dbReference type="ChEBI" id="CHEBI:33019"/>
        <dbReference type="ChEBI" id="CHEBI:37565"/>
        <dbReference type="ChEBI" id="CHEBI:58805"/>
        <dbReference type="EC" id="2.7.7.65"/>
    </reaction>
</comment>
<evidence type="ECO:0000259" key="10">
    <source>
        <dbReference type="PROSITE" id="PS50887"/>
    </source>
</evidence>
<dbReference type="InterPro" id="IPR029151">
    <property type="entry name" value="Sensor-like_sf"/>
</dbReference>
<dbReference type="Pfam" id="PF02743">
    <property type="entry name" value="dCache_1"/>
    <property type="match status" value="1"/>
</dbReference>
<dbReference type="InterPro" id="IPR000160">
    <property type="entry name" value="GGDEF_dom"/>
</dbReference>
<evidence type="ECO:0000256" key="8">
    <source>
        <dbReference type="ARBA" id="ARBA00034247"/>
    </source>
</evidence>
<evidence type="ECO:0000256" key="3">
    <source>
        <dbReference type="ARBA" id="ARBA00012528"/>
    </source>
</evidence>
<dbReference type="CDD" id="cd01949">
    <property type="entry name" value="GGDEF"/>
    <property type="match status" value="1"/>
</dbReference>
<gene>
    <name evidence="11" type="ORF">F969_00195</name>
</gene>
<dbReference type="SUPFAM" id="SSF103190">
    <property type="entry name" value="Sensory domain-like"/>
    <property type="match status" value="1"/>
</dbReference>
<keyword evidence="5 9" id="KW-0812">Transmembrane</keyword>
<feature type="transmembrane region" description="Helical" evidence="9">
    <location>
        <begin position="287"/>
        <end position="307"/>
    </location>
</feature>
<evidence type="ECO:0000256" key="1">
    <source>
        <dbReference type="ARBA" id="ARBA00001946"/>
    </source>
</evidence>
<feature type="domain" description="GGDEF" evidence="10">
    <location>
        <begin position="397"/>
        <end position="524"/>
    </location>
</feature>
<accession>N8WV89</accession>
<keyword evidence="4" id="KW-1003">Cell membrane</keyword>
<dbReference type="InterPro" id="IPR029787">
    <property type="entry name" value="Nucleotide_cyclase"/>
</dbReference>
<dbReference type="PROSITE" id="PS50887">
    <property type="entry name" value="GGDEF"/>
    <property type="match status" value="1"/>
</dbReference>
<evidence type="ECO:0000313" key="12">
    <source>
        <dbReference type="Proteomes" id="UP000013070"/>
    </source>
</evidence>
<dbReference type="Gene3D" id="3.30.450.20">
    <property type="entry name" value="PAS domain"/>
    <property type="match status" value="1"/>
</dbReference>
<evidence type="ECO:0000256" key="4">
    <source>
        <dbReference type="ARBA" id="ARBA00022475"/>
    </source>
</evidence>
<keyword evidence="12" id="KW-1185">Reference proteome</keyword>
<dbReference type="Proteomes" id="UP000013070">
    <property type="component" value="Unassembled WGS sequence"/>
</dbReference>
<dbReference type="FunFam" id="3.30.70.270:FF:000001">
    <property type="entry name" value="Diguanylate cyclase domain protein"/>
    <property type="match status" value="1"/>
</dbReference>
<dbReference type="EMBL" id="APPE01000021">
    <property type="protein sequence ID" value="ENV00804.1"/>
    <property type="molecule type" value="Genomic_DNA"/>
</dbReference>
<dbReference type="NCBIfam" id="TIGR00254">
    <property type="entry name" value="GGDEF"/>
    <property type="match status" value="1"/>
</dbReference>
<dbReference type="Pfam" id="PF00990">
    <property type="entry name" value="GGDEF"/>
    <property type="match status" value="1"/>
</dbReference>
<dbReference type="RefSeq" id="WP_004780008.1">
    <property type="nucleotide sequence ID" value="NZ_CP104652.1"/>
</dbReference>
<dbReference type="InterPro" id="IPR033479">
    <property type="entry name" value="dCache_1"/>
</dbReference>
<organism evidence="11 12">
    <name type="scientific">Acinetobacter variabilis</name>
    <dbReference type="NCBI Taxonomy" id="70346"/>
    <lineage>
        <taxon>Bacteria</taxon>
        <taxon>Pseudomonadati</taxon>
        <taxon>Pseudomonadota</taxon>
        <taxon>Gammaproteobacteria</taxon>
        <taxon>Moraxellales</taxon>
        <taxon>Moraxellaceae</taxon>
        <taxon>Acinetobacter</taxon>
    </lineage>
</organism>
<dbReference type="SMART" id="SM00267">
    <property type="entry name" value="GGDEF"/>
    <property type="match status" value="1"/>
</dbReference>
<dbReference type="InterPro" id="IPR050469">
    <property type="entry name" value="Diguanylate_Cyclase"/>
</dbReference>